<feature type="domain" description="2,4-diaminopentanoate dehydrogenase C-terminal" evidence="4">
    <location>
        <begin position="144"/>
        <end position="352"/>
    </location>
</feature>
<protein>
    <submittedName>
        <fullName evidence="5">Dihydrodipicolinate reductase</fullName>
    </submittedName>
</protein>
<dbReference type="Proteomes" id="UP000321933">
    <property type="component" value="Unassembled WGS sequence"/>
</dbReference>
<keyword evidence="6" id="KW-1185">Reference proteome</keyword>
<gene>
    <name evidence="5" type="ORF">FVW59_10755</name>
</gene>
<dbReference type="Pfam" id="PF19328">
    <property type="entry name" value="DAP_DH_C"/>
    <property type="match status" value="1"/>
</dbReference>
<accession>A0A5C8ZSZ9</accession>
<dbReference type="InterPro" id="IPR036291">
    <property type="entry name" value="NAD(P)-bd_dom_sf"/>
</dbReference>
<keyword evidence="2" id="KW-0560">Oxidoreductase</keyword>
<dbReference type="Pfam" id="PF01113">
    <property type="entry name" value="DapB_N"/>
    <property type="match status" value="1"/>
</dbReference>
<dbReference type="InterPro" id="IPR045760">
    <property type="entry name" value="DAP_DH_C"/>
</dbReference>
<evidence type="ECO:0000313" key="5">
    <source>
        <dbReference type="EMBL" id="TXS91638.1"/>
    </source>
</evidence>
<dbReference type="OrthoDB" id="9767616at2"/>
<evidence type="ECO:0000313" key="6">
    <source>
        <dbReference type="Proteomes" id="UP000321933"/>
    </source>
</evidence>
<evidence type="ECO:0000259" key="4">
    <source>
        <dbReference type="Pfam" id="PF19328"/>
    </source>
</evidence>
<evidence type="ECO:0000256" key="2">
    <source>
        <dbReference type="ARBA" id="ARBA00023002"/>
    </source>
</evidence>
<evidence type="ECO:0000259" key="3">
    <source>
        <dbReference type="Pfam" id="PF01113"/>
    </source>
</evidence>
<evidence type="ECO:0000256" key="1">
    <source>
        <dbReference type="ARBA" id="ARBA00022857"/>
    </source>
</evidence>
<dbReference type="RefSeq" id="WP_148064270.1">
    <property type="nucleotide sequence ID" value="NZ_VRYZ01000004.1"/>
</dbReference>
<dbReference type="GO" id="GO:0008839">
    <property type="term" value="F:4-hydroxy-tetrahydrodipicolinate reductase"/>
    <property type="evidence" value="ECO:0007669"/>
    <property type="project" value="InterPro"/>
</dbReference>
<sequence length="359" mass="38407">MNKRVVVWGTGNVGRPAIRAVLAHRDLDLVGVIVSNPAKVGRDAGELAGIDPVGLTATDDWRAVVEQDVDCIVYAANADTRGEAAFIELISVLAAGINVVSTAFYPLLYPRGQGALREAIDPVEAVCQQNNSSVFVSGIDPGWAMDILPVLLSGVVSDIEEIRMQEIFNYGLYDQPEVVREVIGFGKSMDELPRMLEDSAMKTVWGPMVQLVAAALDYPLDSIETAVERLPLEKDIDVPGMGLFEKGTQGAFRFEVRGMRNGSARIVVEHITRIDDDCGRDWPYPHEGRGCHQVIISGNPKLVVSCHGEDPVEPGPAGGGNCSAANRLVNAIPAVCAANPGILSPLDLPTVHGGAQLRV</sequence>
<comment type="caution">
    <text evidence="5">The sequence shown here is derived from an EMBL/GenBank/DDBJ whole genome shotgun (WGS) entry which is preliminary data.</text>
</comment>
<dbReference type="EMBL" id="VRYZ01000004">
    <property type="protein sequence ID" value="TXS91638.1"/>
    <property type="molecule type" value="Genomic_DNA"/>
</dbReference>
<dbReference type="InterPro" id="IPR000846">
    <property type="entry name" value="DapB_N"/>
</dbReference>
<name>A0A5C8ZSZ9_9GAMM</name>
<dbReference type="CDD" id="cd24146">
    <property type="entry name" value="nat-AmDH_N_like"/>
    <property type="match status" value="1"/>
</dbReference>
<organism evidence="5 6">
    <name type="scientific">Parahaliea aestuarii</name>
    <dbReference type="NCBI Taxonomy" id="1852021"/>
    <lineage>
        <taxon>Bacteria</taxon>
        <taxon>Pseudomonadati</taxon>
        <taxon>Pseudomonadota</taxon>
        <taxon>Gammaproteobacteria</taxon>
        <taxon>Cellvibrionales</taxon>
        <taxon>Halieaceae</taxon>
        <taxon>Parahaliea</taxon>
    </lineage>
</organism>
<keyword evidence="1" id="KW-0521">NADP</keyword>
<dbReference type="Gene3D" id="3.40.50.720">
    <property type="entry name" value="NAD(P)-binding Rossmann-like Domain"/>
    <property type="match status" value="1"/>
</dbReference>
<dbReference type="GO" id="GO:0009089">
    <property type="term" value="P:lysine biosynthetic process via diaminopimelate"/>
    <property type="evidence" value="ECO:0007669"/>
    <property type="project" value="InterPro"/>
</dbReference>
<feature type="domain" description="Dihydrodipicolinate reductase N-terminal" evidence="3">
    <location>
        <begin position="4"/>
        <end position="73"/>
    </location>
</feature>
<proteinExistence type="predicted"/>
<dbReference type="SUPFAM" id="SSF51735">
    <property type="entry name" value="NAD(P)-binding Rossmann-fold domains"/>
    <property type="match status" value="1"/>
</dbReference>
<reference evidence="5 6" key="1">
    <citation type="submission" date="2019-08" db="EMBL/GenBank/DDBJ databases">
        <title>Parahaliea maris sp. nov., isolated from the surface seawater.</title>
        <authorList>
            <person name="Liu Y."/>
        </authorList>
    </citation>
    <scope>NUCLEOTIDE SEQUENCE [LARGE SCALE GENOMIC DNA]</scope>
    <source>
        <strain evidence="5 6">S2-26</strain>
    </source>
</reference>
<dbReference type="AlphaFoldDB" id="A0A5C8ZSZ9"/>